<dbReference type="InterPro" id="IPR028082">
    <property type="entry name" value="Peripla_BP_I"/>
</dbReference>
<evidence type="ECO:0000256" key="2">
    <source>
        <dbReference type="ARBA" id="ARBA00023015"/>
    </source>
</evidence>
<proteinExistence type="predicted"/>
<dbReference type="Pfam" id="PF13377">
    <property type="entry name" value="Peripla_BP_3"/>
    <property type="match status" value="1"/>
</dbReference>
<dbReference type="GO" id="GO:0000976">
    <property type="term" value="F:transcription cis-regulatory region binding"/>
    <property type="evidence" value="ECO:0007669"/>
    <property type="project" value="TreeGrafter"/>
</dbReference>
<dbReference type="CDD" id="cd06267">
    <property type="entry name" value="PBP1_LacI_sugar_binding-like"/>
    <property type="match status" value="1"/>
</dbReference>
<dbReference type="Proteomes" id="UP000002772">
    <property type="component" value="Unassembled WGS sequence"/>
</dbReference>
<feature type="domain" description="HTH lacI-type" evidence="5">
    <location>
        <begin position="3"/>
        <end position="79"/>
    </location>
</feature>
<dbReference type="InterPro" id="IPR046335">
    <property type="entry name" value="LacI/GalR-like_sensor"/>
</dbReference>
<keyword evidence="3" id="KW-0238">DNA-binding</keyword>
<accession>F8NC94</accession>
<dbReference type="Gene3D" id="1.10.260.40">
    <property type="entry name" value="lambda repressor-like DNA-binding domains"/>
    <property type="match status" value="1"/>
</dbReference>
<dbReference type="OrthoDB" id="9803256at2"/>
<name>F8NC94_9BACT</name>
<keyword evidence="4" id="KW-0804">Transcription</keyword>
<organism evidence="6 7">
    <name type="scientific">Hallella multisaccharivorax DSM 17128</name>
    <dbReference type="NCBI Taxonomy" id="688246"/>
    <lineage>
        <taxon>Bacteria</taxon>
        <taxon>Pseudomonadati</taxon>
        <taxon>Bacteroidota</taxon>
        <taxon>Bacteroidia</taxon>
        <taxon>Bacteroidales</taxon>
        <taxon>Prevotellaceae</taxon>
        <taxon>Hallella</taxon>
    </lineage>
</organism>
<dbReference type="HOGENOM" id="CLU_037628_6_1_10"/>
<evidence type="ECO:0000256" key="3">
    <source>
        <dbReference type="ARBA" id="ARBA00023125"/>
    </source>
</evidence>
<evidence type="ECO:0000256" key="1">
    <source>
        <dbReference type="ARBA" id="ARBA00022491"/>
    </source>
</evidence>
<evidence type="ECO:0000313" key="7">
    <source>
        <dbReference type="Proteomes" id="UP000002772"/>
    </source>
</evidence>
<dbReference type="GO" id="GO:0003700">
    <property type="term" value="F:DNA-binding transcription factor activity"/>
    <property type="evidence" value="ECO:0007669"/>
    <property type="project" value="TreeGrafter"/>
</dbReference>
<dbReference type="PANTHER" id="PTHR30146:SF148">
    <property type="entry name" value="HTH-TYPE TRANSCRIPTIONAL REPRESSOR PURR-RELATED"/>
    <property type="match status" value="1"/>
</dbReference>
<dbReference type="EMBL" id="GL945017">
    <property type="protein sequence ID" value="EGN58065.1"/>
    <property type="molecule type" value="Genomic_DNA"/>
</dbReference>
<dbReference type="SUPFAM" id="SSF53822">
    <property type="entry name" value="Periplasmic binding protein-like I"/>
    <property type="match status" value="1"/>
</dbReference>
<dbReference type="eggNOG" id="COG1609">
    <property type="taxonomic scope" value="Bacteria"/>
</dbReference>
<keyword evidence="1" id="KW-0678">Repressor</keyword>
<dbReference type="InterPro" id="IPR000843">
    <property type="entry name" value="HTH_LacI"/>
</dbReference>
<keyword evidence="2" id="KW-0805">Transcription regulation</keyword>
<dbReference type="AlphaFoldDB" id="F8NC94"/>
<evidence type="ECO:0000313" key="6">
    <source>
        <dbReference type="EMBL" id="EGN58065.1"/>
    </source>
</evidence>
<dbReference type="SMART" id="SM00354">
    <property type="entry name" value="HTH_LACI"/>
    <property type="match status" value="1"/>
</dbReference>
<gene>
    <name evidence="6" type="ORF">Premu_2713</name>
</gene>
<dbReference type="PANTHER" id="PTHR30146">
    <property type="entry name" value="LACI-RELATED TRANSCRIPTIONAL REPRESSOR"/>
    <property type="match status" value="1"/>
</dbReference>
<protein>
    <submittedName>
        <fullName evidence="6">Transcriptional regulator, LacI family</fullName>
    </submittedName>
</protein>
<reference evidence="7" key="1">
    <citation type="journal article" date="2011" name="Stand. Genomic Sci.">
        <title>Non-contiguous finished genome sequence of the opportunistic oral pathogen Prevotella multisaccharivorax type strain (PPPA20).</title>
        <authorList>
            <person name="Pati A."/>
            <person name="Gronow S."/>
            <person name="Lu M."/>
            <person name="Lapidus A."/>
            <person name="Nolan M."/>
            <person name="Lucas S."/>
            <person name="Hammon N."/>
            <person name="Deshpande S."/>
            <person name="Cheng J.F."/>
            <person name="Tapia R."/>
            <person name="Han C."/>
            <person name="Goodwin L."/>
            <person name="Pitluck S."/>
            <person name="Liolios K."/>
            <person name="Pagani I."/>
            <person name="Mavromatis K."/>
            <person name="Mikhailova N."/>
            <person name="Huntemann M."/>
            <person name="Chen A."/>
            <person name="Palaniappan K."/>
            <person name="Land M."/>
            <person name="Hauser L."/>
            <person name="Detter J.C."/>
            <person name="Brambilla E.M."/>
            <person name="Rohde M."/>
            <person name="Goker M."/>
            <person name="Woyke T."/>
            <person name="Bristow J."/>
            <person name="Eisen J.A."/>
            <person name="Markowitz V."/>
            <person name="Hugenholtz P."/>
            <person name="Kyrpides N.C."/>
            <person name="Klenk H.P."/>
            <person name="Ivanova N."/>
        </authorList>
    </citation>
    <scope>NUCLEOTIDE SEQUENCE [LARGE SCALE GENOMIC DNA]</scope>
    <source>
        <strain evidence="7">DSM 17128</strain>
    </source>
</reference>
<evidence type="ECO:0000256" key="4">
    <source>
        <dbReference type="ARBA" id="ARBA00023163"/>
    </source>
</evidence>
<sequence>MTKISLSEMSKMLGFSKTTISRVLNGKAEEYRISLETQELINLAYALINEDVKNTRNDAQQLRNNVDINIGLVVPFISNPFFANLAEAIISEAQENGLSVTTFDSQENPSMEQRIMKEVLSRNLSGLIIVPVTSRPVEIEMLQKHMPLILVDRYFKQSKIPYIACNNYEGGYIAMMHLLKANHRNILCIEGPQTSITTKERERGAKAAVRDFGKDCTLYLRGGEFSVRNGYLQTRLSKTLNPRPSAIFSMSSTILLGCIKAIREMGLSIPHDFSLITYDNHVYFDYLNPPISRIAQPLYEIGRTAVKIMKDCIVNNKPIKSQILLSPKVILRESIKEI</sequence>
<dbReference type="RefSeq" id="WP_007576041.1">
    <property type="nucleotide sequence ID" value="NZ_BPTS01000002.1"/>
</dbReference>
<dbReference type="Gene3D" id="3.40.50.2300">
    <property type="match status" value="2"/>
</dbReference>
<evidence type="ECO:0000259" key="5">
    <source>
        <dbReference type="SMART" id="SM00354"/>
    </source>
</evidence>
<dbReference type="STRING" id="688246.Premu_2713"/>
<dbReference type="InterPro" id="IPR010982">
    <property type="entry name" value="Lambda_DNA-bd_dom_sf"/>
</dbReference>
<keyword evidence="7" id="KW-1185">Reference proteome</keyword>